<comment type="caution">
    <text evidence="1">The sequence shown here is derived from an EMBL/GenBank/DDBJ whole genome shotgun (WGS) entry which is preliminary data.</text>
</comment>
<evidence type="ECO:0000313" key="2">
    <source>
        <dbReference type="Proteomes" id="UP001163321"/>
    </source>
</evidence>
<name>A0ACC0W3E2_9STRA</name>
<evidence type="ECO:0000313" key="1">
    <source>
        <dbReference type="EMBL" id="KAI9912695.1"/>
    </source>
</evidence>
<keyword evidence="2" id="KW-1185">Reference proteome</keyword>
<sequence>MLVPLLIANVPSMNLWEYWMTCTSGTPSRSDTTAAKPLMDFIAEGADKNLNKWRFRLRVVLSLCAAYLCGDRQSAAMQQALRVVWNKLRHGLGTSEESENVEGAVAGKRPKSRWQFESIEDTNHSPCTEDLKQNEKKDEVDKKDAQLLEPVVYQSVCQGLLYVKGVLDQSTEFVDVDPRFTTIGDLKQALCDRKNSTNDLGFSAKDVCVMFGGQVVEDAWLVVNCGVGFEGAIYIVQATAEQHLVDQLDNDQLMNPLVSFNHSLSVSSEPWTSGDLFSRHVRLGEASFTEMTAGFYEKLEKVQDIDLYCEELLCGYINVLQTRLKKLEELLSNSNRACRVSTTTQKRLKSDMKELHDERNTWRLLFELRKACLGNKELAEGGDRLMNFSAGMK</sequence>
<organism evidence="1 2">
    <name type="scientific">Peronosclerospora sorghi</name>
    <dbReference type="NCBI Taxonomy" id="230839"/>
    <lineage>
        <taxon>Eukaryota</taxon>
        <taxon>Sar</taxon>
        <taxon>Stramenopiles</taxon>
        <taxon>Oomycota</taxon>
        <taxon>Peronosporomycetes</taxon>
        <taxon>Peronosporales</taxon>
        <taxon>Peronosporaceae</taxon>
        <taxon>Peronosclerospora</taxon>
    </lineage>
</organism>
<accession>A0ACC0W3E2</accession>
<reference evidence="1 2" key="1">
    <citation type="journal article" date="2022" name="bioRxiv">
        <title>The genome of the oomycete Peronosclerospora sorghi, a cosmopolitan pathogen of maize and sorghum, is inflated with dispersed pseudogenes.</title>
        <authorList>
            <person name="Fletcher K."/>
            <person name="Martin F."/>
            <person name="Isakeit T."/>
            <person name="Cavanaugh K."/>
            <person name="Magill C."/>
            <person name="Michelmore R."/>
        </authorList>
    </citation>
    <scope>NUCLEOTIDE SEQUENCE [LARGE SCALE GENOMIC DNA]</scope>
    <source>
        <strain evidence="1">P6</strain>
    </source>
</reference>
<protein>
    <submittedName>
        <fullName evidence="1">Uncharacterized protein</fullName>
    </submittedName>
</protein>
<proteinExistence type="predicted"/>
<dbReference type="EMBL" id="CM047583">
    <property type="protein sequence ID" value="KAI9912695.1"/>
    <property type="molecule type" value="Genomic_DNA"/>
</dbReference>
<dbReference type="Proteomes" id="UP001163321">
    <property type="component" value="Chromosome 4"/>
</dbReference>
<gene>
    <name evidence="1" type="ORF">PsorP6_005931</name>
</gene>